<dbReference type="GO" id="GO:0003700">
    <property type="term" value="F:DNA-binding transcription factor activity"/>
    <property type="evidence" value="ECO:0007669"/>
    <property type="project" value="TreeGrafter"/>
</dbReference>
<dbReference type="PRINTS" id="PR00455">
    <property type="entry name" value="HTHTETR"/>
</dbReference>
<evidence type="ECO:0000259" key="5">
    <source>
        <dbReference type="PROSITE" id="PS50977"/>
    </source>
</evidence>
<dbReference type="InterPro" id="IPR054126">
    <property type="entry name" value="CprB_TetR_C"/>
</dbReference>
<dbReference type="RefSeq" id="WP_072947465.1">
    <property type="nucleotide sequence ID" value="NZ_FNSV01000002.1"/>
</dbReference>
<evidence type="ECO:0000313" key="7">
    <source>
        <dbReference type="Proteomes" id="UP000183561"/>
    </source>
</evidence>
<evidence type="ECO:0000256" key="2">
    <source>
        <dbReference type="ARBA" id="ARBA00023125"/>
    </source>
</evidence>
<feature type="domain" description="HTH tetR-type" evidence="5">
    <location>
        <begin position="8"/>
        <end position="68"/>
    </location>
</feature>
<dbReference type="InterPro" id="IPR047923">
    <property type="entry name" value="ArpA-like"/>
</dbReference>
<evidence type="ECO:0000313" key="6">
    <source>
        <dbReference type="EMBL" id="SEB31316.1"/>
    </source>
</evidence>
<keyword evidence="1" id="KW-0805">Transcription regulation</keyword>
<gene>
    <name evidence="6" type="ORF">SAMN04490239_0335</name>
</gene>
<dbReference type="Pfam" id="PF00440">
    <property type="entry name" value="TetR_N"/>
    <property type="match status" value="1"/>
</dbReference>
<dbReference type="PANTHER" id="PTHR30055:SF234">
    <property type="entry name" value="HTH-TYPE TRANSCRIPTIONAL REGULATOR BETI"/>
    <property type="match status" value="1"/>
</dbReference>
<dbReference type="PANTHER" id="PTHR30055">
    <property type="entry name" value="HTH-TYPE TRANSCRIPTIONAL REGULATOR RUTR"/>
    <property type="match status" value="1"/>
</dbReference>
<evidence type="ECO:0000256" key="3">
    <source>
        <dbReference type="ARBA" id="ARBA00023163"/>
    </source>
</evidence>
<dbReference type="Pfam" id="PF21935">
    <property type="entry name" value="TetR_C_45"/>
    <property type="match status" value="1"/>
</dbReference>
<dbReference type="Proteomes" id="UP000183561">
    <property type="component" value="Unassembled WGS sequence"/>
</dbReference>
<dbReference type="InterPro" id="IPR050109">
    <property type="entry name" value="HTH-type_TetR-like_transc_reg"/>
</dbReference>
<dbReference type="PROSITE" id="PS50977">
    <property type="entry name" value="HTH_TETR_2"/>
    <property type="match status" value="1"/>
</dbReference>
<protein>
    <submittedName>
        <fullName evidence="6">DNA-binding transcriptional regulator, AcrR family</fullName>
    </submittedName>
</protein>
<dbReference type="Gene3D" id="1.10.357.10">
    <property type="entry name" value="Tetracycline Repressor, domain 2"/>
    <property type="match status" value="1"/>
</dbReference>
<name>A0A1H4IC97_9NOCA</name>
<dbReference type="GO" id="GO:0000976">
    <property type="term" value="F:transcription cis-regulatory region binding"/>
    <property type="evidence" value="ECO:0007669"/>
    <property type="project" value="TreeGrafter"/>
</dbReference>
<dbReference type="InterPro" id="IPR001647">
    <property type="entry name" value="HTH_TetR"/>
</dbReference>
<feature type="DNA-binding region" description="H-T-H motif" evidence="4">
    <location>
        <begin position="31"/>
        <end position="50"/>
    </location>
</feature>
<dbReference type="AlphaFoldDB" id="A0A1H4IC97"/>
<keyword evidence="2 4" id="KW-0238">DNA-binding</keyword>
<dbReference type="SUPFAM" id="SSF48498">
    <property type="entry name" value="Tetracyclin repressor-like, C-terminal domain"/>
    <property type="match status" value="1"/>
</dbReference>
<dbReference type="SUPFAM" id="SSF46689">
    <property type="entry name" value="Homeodomain-like"/>
    <property type="match status" value="1"/>
</dbReference>
<reference evidence="7" key="1">
    <citation type="submission" date="2016-10" db="EMBL/GenBank/DDBJ databases">
        <authorList>
            <person name="Varghese N."/>
            <person name="Submissions S."/>
        </authorList>
    </citation>
    <scope>NUCLEOTIDE SEQUENCE [LARGE SCALE GENOMIC DNA]</scope>
    <source>
        <strain evidence="7">DSM 44498</strain>
    </source>
</reference>
<dbReference type="InterPro" id="IPR036271">
    <property type="entry name" value="Tet_transcr_reg_TetR-rel_C_sf"/>
</dbReference>
<dbReference type="InterPro" id="IPR009057">
    <property type="entry name" value="Homeodomain-like_sf"/>
</dbReference>
<dbReference type="EMBL" id="FNSV01000002">
    <property type="protein sequence ID" value="SEB31316.1"/>
    <property type="molecule type" value="Genomic_DNA"/>
</dbReference>
<dbReference type="NCBIfam" id="NF041196">
    <property type="entry name" value="ScbR_bind_reg"/>
    <property type="match status" value="1"/>
</dbReference>
<keyword evidence="7" id="KW-1185">Reference proteome</keyword>
<sequence>MATQKRAEVTRRALLHAAAEVFTHRGYAETKLSEVLTQARVTKGALYFHYASKEELARAVIEEGTRRFTAVCTPYLASPTPASEAMIGISFVTVDAALNDPVMGATFRLITEMGDYRSSETDTFATWITTYQLLARRAIDEGDLREDADPDAVGRLLVELFAGARLLATATDTPTTLPTRTAMAWDLLLPVLVTTPKIDYFRQFVTRRLPTVRLP</sequence>
<evidence type="ECO:0000256" key="4">
    <source>
        <dbReference type="PROSITE-ProRule" id="PRU00335"/>
    </source>
</evidence>
<organism evidence="6 7">
    <name type="scientific">Rhodococcus koreensis</name>
    <dbReference type="NCBI Taxonomy" id="99653"/>
    <lineage>
        <taxon>Bacteria</taxon>
        <taxon>Bacillati</taxon>
        <taxon>Actinomycetota</taxon>
        <taxon>Actinomycetes</taxon>
        <taxon>Mycobacteriales</taxon>
        <taxon>Nocardiaceae</taxon>
        <taxon>Rhodococcus</taxon>
    </lineage>
</organism>
<proteinExistence type="predicted"/>
<evidence type="ECO:0000256" key="1">
    <source>
        <dbReference type="ARBA" id="ARBA00023015"/>
    </source>
</evidence>
<keyword evidence="3" id="KW-0804">Transcription</keyword>
<dbReference type="OrthoDB" id="3237195at2"/>
<accession>A0A1H4IC97</accession>